<feature type="region of interest" description="Disordered" evidence="1">
    <location>
        <begin position="1"/>
        <end position="39"/>
    </location>
</feature>
<feature type="region of interest" description="Disordered" evidence="1">
    <location>
        <begin position="66"/>
        <end position="99"/>
    </location>
</feature>
<protein>
    <submittedName>
        <fullName evidence="2">Uncharacterized protein</fullName>
    </submittedName>
</protein>
<proteinExistence type="predicted"/>
<reference evidence="2" key="1">
    <citation type="submission" date="2021-01" db="EMBL/GenBank/DDBJ databases">
        <title>Whole genome shotgun sequence of Rhizocola hellebori NBRC 109834.</title>
        <authorList>
            <person name="Komaki H."/>
            <person name="Tamura T."/>
        </authorList>
    </citation>
    <scope>NUCLEOTIDE SEQUENCE</scope>
    <source>
        <strain evidence="2">NBRC 109834</strain>
    </source>
</reference>
<dbReference type="EMBL" id="BONY01000069">
    <property type="protein sequence ID" value="GIH09496.1"/>
    <property type="molecule type" value="Genomic_DNA"/>
</dbReference>
<evidence type="ECO:0000256" key="1">
    <source>
        <dbReference type="SAM" id="MobiDB-lite"/>
    </source>
</evidence>
<keyword evidence="3" id="KW-1185">Reference proteome</keyword>
<organism evidence="2 3">
    <name type="scientific">Rhizocola hellebori</name>
    <dbReference type="NCBI Taxonomy" id="1392758"/>
    <lineage>
        <taxon>Bacteria</taxon>
        <taxon>Bacillati</taxon>
        <taxon>Actinomycetota</taxon>
        <taxon>Actinomycetes</taxon>
        <taxon>Micromonosporales</taxon>
        <taxon>Micromonosporaceae</taxon>
        <taxon>Rhizocola</taxon>
    </lineage>
</organism>
<dbReference type="Proteomes" id="UP000612899">
    <property type="component" value="Unassembled WGS sequence"/>
</dbReference>
<evidence type="ECO:0000313" key="3">
    <source>
        <dbReference type="Proteomes" id="UP000612899"/>
    </source>
</evidence>
<feature type="compositionally biased region" description="Basic and acidic residues" evidence="1">
    <location>
        <begin position="1"/>
        <end position="17"/>
    </location>
</feature>
<comment type="caution">
    <text evidence="2">The sequence shown here is derived from an EMBL/GenBank/DDBJ whole genome shotgun (WGS) entry which is preliminary data.</text>
</comment>
<evidence type="ECO:0000313" key="2">
    <source>
        <dbReference type="EMBL" id="GIH09496.1"/>
    </source>
</evidence>
<gene>
    <name evidence="2" type="ORF">Rhe02_75630</name>
</gene>
<accession>A0A8J3QEY5</accession>
<sequence length="99" mass="10069">MRGEARDEVGARGEVGARRGMGWGPGEEEGREGGEERGEAVGVAGELGVAAHGGVVCGNTDLEMDADHVQPFTGPGPTDRATGVDRAHRSRKGTGCGPT</sequence>
<name>A0A8J3QEY5_9ACTN</name>
<dbReference type="AlphaFoldDB" id="A0A8J3QEY5"/>